<sequence length="88" mass="9602">MNLVTIALPEMTELPLEVTEFDRIECTECGKASPFLDDGDDGTHDAHDAGWHVLNLDECGCSNLCGPCAEDMCGRVDDSPRLFGMRVV</sequence>
<dbReference type="PATRIC" id="fig|700597.3.peg.4004"/>
<comment type="caution">
    <text evidence="1">The sequence shown here is derived from an EMBL/GenBank/DDBJ whole genome shotgun (WGS) entry which is preliminary data.</text>
</comment>
<gene>
    <name evidence="1" type="ORF">SZN_20412</name>
</gene>
<protein>
    <submittedName>
        <fullName evidence="1">Uncharacterized protein</fullName>
    </submittedName>
</protein>
<dbReference type="Proteomes" id="UP000004217">
    <property type="component" value="Unassembled WGS sequence"/>
</dbReference>
<dbReference type="AlphaFoldDB" id="G2GEZ9"/>
<organism evidence="1 2">
    <name type="scientific">Streptomyces zinciresistens K42</name>
    <dbReference type="NCBI Taxonomy" id="700597"/>
    <lineage>
        <taxon>Bacteria</taxon>
        <taxon>Bacillati</taxon>
        <taxon>Actinomycetota</taxon>
        <taxon>Actinomycetes</taxon>
        <taxon>Kitasatosporales</taxon>
        <taxon>Streptomycetaceae</taxon>
        <taxon>Streptomyces</taxon>
    </lineage>
</organism>
<accession>G2GEZ9</accession>
<dbReference type="EMBL" id="AGBF01000073">
    <property type="protein sequence ID" value="EGX57940.1"/>
    <property type="molecule type" value="Genomic_DNA"/>
</dbReference>
<reference evidence="1 2" key="1">
    <citation type="submission" date="2011-08" db="EMBL/GenBank/DDBJ databases">
        <authorList>
            <person name="Lin Y."/>
            <person name="Hao X."/>
            <person name="Johnstone L."/>
            <person name="Miller S.J."/>
            <person name="Wei G."/>
            <person name="Rensing C."/>
        </authorList>
    </citation>
    <scope>NUCLEOTIDE SEQUENCE [LARGE SCALE GENOMIC DNA]</scope>
    <source>
        <strain evidence="1 2">K42</strain>
    </source>
</reference>
<evidence type="ECO:0000313" key="2">
    <source>
        <dbReference type="Proteomes" id="UP000004217"/>
    </source>
</evidence>
<proteinExistence type="predicted"/>
<keyword evidence="2" id="KW-1185">Reference proteome</keyword>
<evidence type="ECO:0000313" key="1">
    <source>
        <dbReference type="EMBL" id="EGX57940.1"/>
    </source>
</evidence>
<name>G2GEZ9_9ACTN</name>